<evidence type="ECO:0000313" key="8">
    <source>
        <dbReference type="Proteomes" id="UP000628442"/>
    </source>
</evidence>
<dbReference type="InterPro" id="IPR028949">
    <property type="entry name" value="Ntox15"/>
</dbReference>
<dbReference type="Proteomes" id="UP000628442">
    <property type="component" value="Unassembled WGS sequence"/>
</dbReference>
<feature type="domain" description="Novel toxin 15" evidence="3">
    <location>
        <begin position="319"/>
        <end position="464"/>
    </location>
</feature>
<evidence type="ECO:0000259" key="3">
    <source>
        <dbReference type="Pfam" id="PF15604"/>
    </source>
</evidence>
<protein>
    <submittedName>
        <fullName evidence="5">Uncharacterized protein</fullName>
    </submittedName>
</protein>
<dbReference type="Proteomes" id="UP000292307">
    <property type="component" value="Chromosome"/>
</dbReference>
<feature type="transmembrane region" description="Helical" evidence="2">
    <location>
        <begin position="100"/>
        <end position="121"/>
    </location>
</feature>
<dbReference type="EMBL" id="CP036401">
    <property type="protein sequence ID" value="QBI04461.1"/>
    <property type="molecule type" value="Genomic_DNA"/>
</dbReference>
<reference evidence="6 7" key="2">
    <citation type="submission" date="2019-02" db="EMBL/GenBank/DDBJ databases">
        <title>Draft Genome Sequences of Six Type Strains of the Genus Massilia.</title>
        <authorList>
            <person name="Miess H."/>
            <person name="Frediansyhah A."/>
            <person name="Gross H."/>
        </authorList>
    </citation>
    <scope>NUCLEOTIDE SEQUENCE [LARGE SCALE GENOMIC DNA]</scope>
    <source>
        <strain evidence="6 7">DSM 17472</strain>
    </source>
</reference>
<feature type="transmembrane region" description="Helical" evidence="2">
    <location>
        <begin position="197"/>
        <end position="220"/>
    </location>
</feature>
<organism evidence="5 8">
    <name type="scientific">Pseudoduganella albidiflava</name>
    <dbReference type="NCBI Taxonomy" id="321983"/>
    <lineage>
        <taxon>Bacteria</taxon>
        <taxon>Pseudomonadati</taxon>
        <taxon>Pseudomonadota</taxon>
        <taxon>Betaproteobacteria</taxon>
        <taxon>Burkholderiales</taxon>
        <taxon>Oxalobacteraceae</taxon>
        <taxon>Telluria group</taxon>
        <taxon>Pseudoduganella</taxon>
    </lineage>
</organism>
<dbReference type="EMBL" id="BMWV01000001">
    <property type="protein sequence ID" value="GGY27447.1"/>
    <property type="molecule type" value="Genomic_DNA"/>
</dbReference>
<feature type="region of interest" description="Disordered" evidence="1">
    <location>
        <begin position="259"/>
        <end position="318"/>
    </location>
</feature>
<evidence type="ECO:0000313" key="5">
    <source>
        <dbReference type="EMBL" id="GGY27447.1"/>
    </source>
</evidence>
<evidence type="ECO:0000313" key="6">
    <source>
        <dbReference type="EMBL" id="QBI04461.1"/>
    </source>
</evidence>
<feature type="transmembrane region" description="Helical" evidence="2">
    <location>
        <begin position="128"/>
        <end position="149"/>
    </location>
</feature>
<proteinExistence type="predicted"/>
<gene>
    <name evidence="6" type="ORF">EYF70_29285</name>
    <name evidence="5" type="ORF">GCM10007387_06880</name>
</gene>
<feature type="domain" description="NAD(+)--protein-arginine ADP-ribosyltransferase Tre1-like N-terminal" evidence="4">
    <location>
        <begin position="60"/>
        <end position="252"/>
    </location>
</feature>
<evidence type="ECO:0000256" key="1">
    <source>
        <dbReference type="SAM" id="MobiDB-lite"/>
    </source>
</evidence>
<keyword evidence="2" id="KW-1133">Transmembrane helix</keyword>
<accession>A0A411X619</accession>
<dbReference type="InterPro" id="IPR049195">
    <property type="entry name" value="Tre1-like_N"/>
</dbReference>
<keyword evidence="7" id="KW-1185">Reference proteome</keyword>
<dbReference type="Pfam" id="PF21724">
    <property type="entry name" value="DUF6861"/>
    <property type="match status" value="1"/>
</dbReference>
<feature type="compositionally biased region" description="Basic and acidic residues" evidence="1">
    <location>
        <begin position="285"/>
        <end position="295"/>
    </location>
</feature>
<dbReference type="AlphaFoldDB" id="A0A411X619"/>
<evidence type="ECO:0000256" key="2">
    <source>
        <dbReference type="SAM" id="Phobius"/>
    </source>
</evidence>
<keyword evidence="2" id="KW-0472">Membrane</keyword>
<sequence length="468" mass="50494">MGDDRTGAWRVWSKLERKEEELKWCGQPGGFGRPHDSMGRLADAACHLWSSEQMGRVQRVRRALSDSGPLAQRLIAQRLAGIDVSAIWPILLAVCEDIALYYGGSVLAGGVIGGGVGAFLGGIGAVPGAAAGAAAGAYVGGALLSLLGLKSLVEGVFQAVPEALGYYEKGFTEAWGPTRQDYLSNFGVVTGGSPSTAAFYLAQGHVMMAMTIVSVLLAYVTRGKGGRAAALKEISQSPRLGPKAAQWFEHNEARLSQHPLLRSRGGGGGGHGEPPAPPPPPPRRRGPDEEPERPRPNGMPKKVVPCFKTNELPRSGFPEFDRQLAGQERGLNDMTVNEYIEGRSLFDAKETQRDPNIAVKARAKYRKKLLEKYAKEYIGEGFSVREADKKSEEKATEIMKTLGALHNPDMVAGGRDKISDFGDLNINKRIGAQWRRGGRLTELDRAANAIPKAGRTATKMNVRLERCK</sequence>
<dbReference type="Pfam" id="PF15604">
    <property type="entry name" value="Ntox15"/>
    <property type="match status" value="1"/>
</dbReference>
<dbReference type="OrthoDB" id="8708111at2"/>
<keyword evidence="2" id="KW-0812">Transmembrane</keyword>
<evidence type="ECO:0000259" key="4">
    <source>
        <dbReference type="Pfam" id="PF21724"/>
    </source>
</evidence>
<evidence type="ECO:0000313" key="7">
    <source>
        <dbReference type="Proteomes" id="UP000292307"/>
    </source>
</evidence>
<reference evidence="5" key="1">
    <citation type="journal article" date="2014" name="Int. J. Syst. Evol. Microbiol.">
        <title>Complete genome sequence of Corynebacterium casei LMG S-19264T (=DSM 44701T), isolated from a smear-ripened cheese.</title>
        <authorList>
            <consortium name="US DOE Joint Genome Institute (JGI-PGF)"/>
            <person name="Walter F."/>
            <person name="Albersmeier A."/>
            <person name="Kalinowski J."/>
            <person name="Ruckert C."/>
        </authorList>
    </citation>
    <scope>NUCLEOTIDE SEQUENCE</scope>
    <source>
        <strain evidence="5">KCTC 12343</strain>
    </source>
</reference>
<dbReference type="RefSeq" id="WP_131148522.1">
    <property type="nucleotide sequence ID" value="NZ_BMWV01000001.1"/>
</dbReference>
<reference evidence="5" key="3">
    <citation type="submission" date="2022-12" db="EMBL/GenBank/DDBJ databases">
        <authorList>
            <person name="Sun Q."/>
            <person name="Kim S."/>
        </authorList>
    </citation>
    <scope>NUCLEOTIDE SEQUENCE</scope>
    <source>
        <strain evidence="5">KCTC 12343</strain>
    </source>
</reference>
<name>A0A411X619_9BURK</name>